<dbReference type="Gene3D" id="3.30.750.24">
    <property type="entry name" value="STAS domain"/>
    <property type="match status" value="1"/>
</dbReference>
<protein>
    <recommendedName>
        <fullName evidence="3">STAS domain-containing protein</fullName>
    </recommendedName>
</protein>
<evidence type="ECO:0000313" key="2">
    <source>
        <dbReference type="Proteomes" id="UP000184111"/>
    </source>
</evidence>
<name>A0A1M7LQC8_9ACTN</name>
<proteinExistence type="predicted"/>
<dbReference type="InterPro" id="IPR036513">
    <property type="entry name" value="STAS_dom_sf"/>
</dbReference>
<dbReference type="EMBL" id="FRBI01000014">
    <property type="protein sequence ID" value="SHM79890.1"/>
    <property type="molecule type" value="Genomic_DNA"/>
</dbReference>
<organism evidence="1 2">
    <name type="scientific">Actinacidiphila paucisporea</name>
    <dbReference type="NCBI Taxonomy" id="310782"/>
    <lineage>
        <taxon>Bacteria</taxon>
        <taxon>Bacillati</taxon>
        <taxon>Actinomycetota</taxon>
        <taxon>Actinomycetes</taxon>
        <taxon>Kitasatosporales</taxon>
        <taxon>Streptomycetaceae</taxon>
        <taxon>Actinacidiphila</taxon>
    </lineage>
</organism>
<dbReference type="Proteomes" id="UP000184111">
    <property type="component" value="Unassembled WGS sequence"/>
</dbReference>
<dbReference type="AlphaFoldDB" id="A0A1M7LQC8"/>
<sequence length="108" mass="11334">MPLPDVLAYREDARVTVEVGGIVDLMDCDAVSRTLLTHVEMCDVPEIVVRLHDPIVTTAALRAVTAAYAAARGRGVALSVVVPPVAVRIFEAAGLDHLLGPDAYNSGG</sequence>
<evidence type="ECO:0000313" key="1">
    <source>
        <dbReference type="EMBL" id="SHM79890.1"/>
    </source>
</evidence>
<evidence type="ECO:0008006" key="3">
    <source>
        <dbReference type="Google" id="ProtNLM"/>
    </source>
</evidence>
<reference evidence="1 2" key="1">
    <citation type="submission" date="2016-11" db="EMBL/GenBank/DDBJ databases">
        <authorList>
            <person name="Jaros S."/>
            <person name="Januszkiewicz K."/>
            <person name="Wedrychowicz H."/>
        </authorList>
    </citation>
    <scope>NUCLEOTIDE SEQUENCE [LARGE SCALE GENOMIC DNA]</scope>
    <source>
        <strain evidence="1 2">CGMCC 4.2025</strain>
    </source>
</reference>
<accession>A0A1M7LQC8</accession>
<keyword evidence="2" id="KW-1185">Reference proteome</keyword>
<gene>
    <name evidence="1" type="ORF">SAMN05216499_114119</name>
</gene>
<dbReference type="RefSeq" id="WP_073500594.1">
    <property type="nucleotide sequence ID" value="NZ_FRBI01000014.1"/>
</dbReference>